<dbReference type="InterPro" id="IPR045210">
    <property type="entry name" value="RING-Ubox_PUB"/>
</dbReference>
<name>A0AAQ3Q7E2_9LILI</name>
<dbReference type="GO" id="GO:0061630">
    <property type="term" value="F:ubiquitin protein ligase activity"/>
    <property type="evidence" value="ECO:0007669"/>
    <property type="project" value="UniProtKB-UniRule"/>
</dbReference>
<dbReference type="Pfam" id="PF04564">
    <property type="entry name" value="U-box"/>
    <property type="match status" value="1"/>
</dbReference>
<keyword evidence="4 5" id="KW-0833">Ubl conjugation pathway</keyword>
<evidence type="ECO:0000256" key="3">
    <source>
        <dbReference type="ARBA" id="ARBA00022679"/>
    </source>
</evidence>
<comment type="function">
    <text evidence="5">Functions as an E3 ubiquitin ligase.</text>
</comment>
<gene>
    <name evidence="7" type="ORF">Cni_G07917</name>
</gene>
<dbReference type="InterPro" id="IPR013083">
    <property type="entry name" value="Znf_RING/FYVE/PHD"/>
</dbReference>
<comment type="pathway">
    <text evidence="2 5">Protein modification; protein ubiquitination.</text>
</comment>
<protein>
    <recommendedName>
        <fullName evidence="5 6">U-box domain-containing protein</fullName>
        <ecNumber evidence="5">2.3.2.27</ecNumber>
    </recommendedName>
    <alternativeName>
        <fullName evidence="5">RING-type E3 ubiquitin transferase PUB</fullName>
    </alternativeName>
</protein>
<reference evidence="7 8" key="1">
    <citation type="submission" date="2023-10" db="EMBL/GenBank/DDBJ databases">
        <title>Chromosome-scale genome assembly provides insights into flower coloration mechanisms of Canna indica.</title>
        <authorList>
            <person name="Li C."/>
        </authorList>
    </citation>
    <scope>NUCLEOTIDE SEQUENCE [LARGE SCALE GENOMIC DNA]</scope>
    <source>
        <tissue evidence="7">Flower</tissue>
    </source>
</reference>
<dbReference type="Gene3D" id="3.30.40.10">
    <property type="entry name" value="Zinc/RING finger domain, C3HC4 (zinc finger)"/>
    <property type="match status" value="1"/>
</dbReference>
<evidence type="ECO:0000259" key="6">
    <source>
        <dbReference type="PROSITE" id="PS51698"/>
    </source>
</evidence>
<dbReference type="EMBL" id="CP136891">
    <property type="protein sequence ID" value="WOK99205.1"/>
    <property type="molecule type" value="Genomic_DNA"/>
</dbReference>
<dbReference type="AlphaFoldDB" id="A0AAQ3Q7E2"/>
<dbReference type="InterPro" id="IPR011989">
    <property type="entry name" value="ARM-like"/>
</dbReference>
<dbReference type="SUPFAM" id="SSF48371">
    <property type="entry name" value="ARM repeat"/>
    <property type="match status" value="2"/>
</dbReference>
<dbReference type="EC" id="2.3.2.27" evidence="5"/>
<dbReference type="Pfam" id="PF25598">
    <property type="entry name" value="ARM_PUB"/>
    <property type="match status" value="1"/>
</dbReference>
<dbReference type="Gene3D" id="1.25.10.10">
    <property type="entry name" value="Leucine-rich Repeat Variant"/>
    <property type="match status" value="1"/>
</dbReference>
<proteinExistence type="predicted"/>
<dbReference type="SMART" id="SM00504">
    <property type="entry name" value="Ubox"/>
    <property type="match status" value="1"/>
</dbReference>
<evidence type="ECO:0000256" key="2">
    <source>
        <dbReference type="ARBA" id="ARBA00004906"/>
    </source>
</evidence>
<dbReference type="SUPFAM" id="SSF57850">
    <property type="entry name" value="RING/U-box"/>
    <property type="match status" value="1"/>
</dbReference>
<dbReference type="PANTHER" id="PTHR22849:SF142">
    <property type="entry name" value="U-BOX DOMAIN-CONTAINING PROTEIN 31"/>
    <property type="match status" value="1"/>
</dbReference>
<keyword evidence="3 5" id="KW-0808">Transferase</keyword>
<dbReference type="InterPro" id="IPR003613">
    <property type="entry name" value="Ubox_domain"/>
</dbReference>
<keyword evidence="8" id="KW-1185">Reference proteome</keyword>
<comment type="catalytic activity">
    <reaction evidence="1 5">
        <text>S-ubiquitinyl-[E2 ubiquitin-conjugating enzyme]-L-cysteine + [acceptor protein]-L-lysine = [E2 ubiquitin-conjugating enzyme]-L-cysteine + N(6)-ubiquitinyl-[acceptor protein]-L-lysine.</text>
        <dbReference type="EC" id="2.3.2.27"/>
    </reaction>
</comment>
<sequence length="455" mass="49244">MPQYQQLASWRLEGGGQVIDLETAVKDGILGGGGDAGGALPTGKDGILGAAAEKLDLKQMIEELDSAAGDDVPSVFICPISLEPMVDPVTLCTGQTYERLHILKWFSLGRLTCPTTMQELWDDAVTPNRTLQQLIQAWFSQRYLRLKKRSKDVQGRAAELVQRLKKVKGQARVQVLKDLQKIVVAHPSVKTTVADSAGIAHLSSLLGPFTSHAVGSEVIAILVNLSLDSDAMASLMQPAKISLVVDMLNEGTIDTKINCARFIEMLMADKGFRYEVVSSLSLLVALLRLIKDWRQPSGIAAGISLLKAICSYEQVRSLIVSVGAVPQLVEQLPNLRPDCLEPALHILGDLSTVAEGRLALKDCPKTIPYVVKLLMKGSCTHCALSILWSVCKLAPDECVPVAVEAGLAAQLLLVIQSDCTPEVKQQAAELLKLFCSLNSTNSLFISKCKLTRTIQ</sequence>
<dbReference type="Proteomes" id="UP001327560">
    <property type="component" value="Chromosome 2"/>
</dbReference>
<dbReference type="GO" id="GO:0016567">
    <property type="term" value="P:protein ubiquitination"/>
    <property type="evidence" value="ECO:0007669"/>
    <property type="project" value="UniProtKB-UniRule"/>
</dbReference>
<accession>A0AAQ3Q7E2</accession>
<dbReference type="PROSITE" id="PS51698">
    <property type="entry name" value="U_BOX"/>
    <property type="match status" value="1"/>
</dbReference>
<evidence type="ECO:0000313" key="8">
    <source>
        <dbReference type="Proteomes" id="UP001327560"/>
    </source>
</evidence>
<dbReference type="CDD" id="cd16664">
    <property type="entry name" value="RING-Ubox_PUB"/>
    <property type="match status" value="1"/>
</dbReference>
<evidence type="ECO:0000313" key="7">
    <source>
        <dbReference type="EMBL" id="WOK99205.1"/>
    </source>
</evidence>
<dbReference type="InterPro" id="IPR058678">
    <property type="entry name" value="ARM_PUB"/>
</dbReference>
<dbReference type="InterPro" id="IPR045185">
    <property type="entry name" value="PUB22/23/24-like"/>
</dbReference>
<evidence type="ECO:0000256" key="5">
    <source>
        <dbReference type="RuleBase" id="RU369093"/>
    </source>
</evidence>
<evidence type="ECO:0000256" key="1">
    <source>
        <dbReference type="ARBA" id="ARBA00000900"/>
    </source>
</evidence>
<organism evidence="7 8">
    <name type="scientific">Canna indica</name>
    <name type="common">Indian-shot</name>
    <dbReference type="NCBI Taxonomy" id="4628"/>
    <lineage>
        <taxon>Eukaryota</taxon>
        <taxon>Viridiplantae</taxon>
        <taxon>Streptophyta</taxon>
        <taxon>Embryophyta</taxon>
        <taxon>Tracheophyta</taxon>
        <taxon>Spermatophyta</taxon>
        <taxon>Magnoliopsida</taxon>
        <taxon>Liliopsida</taxon>
        <taxon>Zingiberales</taxon>
        <taxon>Cannaceae</taxon>
        <taxon>Canna</taxon>
    </lineage>
</organism>
<feature type="domain" description="U-box" evidence="6">
    <location>
        <begin position="71"/>
        <end position="145"/>
    </location>
</feature>
<dbReference type="InterPro" id="IPR016024">
    <property type="entry name" value="ARM-type_fold"/>
</dbReference>
<dbReference type="PANTHER" id="PTHR22849">
    <property type="entry name" value="WDSAM1 PROTEIN"/>
    <property type="match status" value="1"/>
</dbReference>
<evidence type="ECO:0000256" key="4">
    <source>
        <dbReference type="ARBA" id="ARBA00022786"/>
    </source>
</evidence>